<keyword evidence="3" id="KW-1185">Reference proteome</keyword>
<organism evidence="2 3">
    <name type="scientific">Stereocaulon virgatum</name>
    <dbReference type="NCBI Taxonomy" id="373712"/>
    <lineage>
        <taxon>Eukaryota</taxon>
        <taxon>Fungi</taxon>
        <taxon>Dikarya</taxon>
        <taxon>Ascomycota</taxon>
        <taxon>Pezizomycotina</taxon>
        <taxon>Lecanoromycetes</taxon>
        <taxon>OSLEUM clade</taxon>
        <taxon>Lecanoromycetidae</taxon>
        <taxon>Lecanorales</taxon>
        <taxon>Lecanorineae</taxon>
        <taxon>Stereocaulaceae</taxon>
        <taxon>Stereocaulon</taxon>
    </lineage>
</organism>
<evidence type="ECO:0008006" key="4">
    <source>
        <dbReference type="Google" id="ProtNLM"/>
    </source>
</evidence>
<dbReference type="Proteomes" id="UP001590950">
    <property type="component" value="Unassembled WGS sequence"/>
</dbReference>
<keyword evidence="1" id="KW-0732">Signal</keyword>
<sequence length="200" mass="21641">MGVKNLFALTIFTTFVPSLATPAPTSSLKTILATSPLSMIHSLNTSTILTYTFPRPPLNISAPSQVACFKPSYFRHQLDIDYSNCQQIIMWQITPPSAPTKDLRWGFPIQSSSIDVRLPGEGDWTHGTCNIFVSNMDRSQVDSFSVDAVAFAAKRVGEQCVKGRAKGLRTGGHVGIRHGKGFYVVLGEVSYDEGGGGVAT</sequence>
<proteinExistence type="predicted"/>
<evidence type="ECO:0000313" key="3">
    <source>
        <dbReference type="Proteomes" id="UP001590950"/>
    </source>
</evidence>
<accession>A0ABR4A9B1</accession>
<evidence type="ECO:0000256" key="1">
    <source>
        <dbReference type="SAM" id="SignalP"/>
    </source>
</evidence>
<dbReference type="EMBL" id="JBEFKJ010000014">
    <property type="protein sequence ID" value="KAL2042477.1"/>
    <property type="molecule type" value="Genomic_DNA"/>
</dbReference>
<feature type="chain" id="PRO_5046734994" description="Ecp2 effector protein domain-containing protein" evidence="1">
    <location>
        <begin position="21"/>
        <end position="200"/>
    </location>
</feature>
<evidence type="ECO:0000313" key="2">
    <source>
        <dbReference type="EMBL" id="KAL2042477.1"/>
    </source>
</evidence>
<name>A0ABR4A9B1_9LECA</name>
<protein>
    <recommendedName>
        <fullName evidence="4">Ecp2 effector protein domain-containing protein</fullName>
    </recommendedName>
</protein>
<gene>
    <name evidence="2" type="ORF">N7G274_004970</name>
</gene>
<feature type="signal peptide" evidence="1">
    <location>
        <begin position="1"/>
        <end position="20"/>
    </location>
</feature>
<comment type="caution">
    <text evidence="2">The sequence shown here is derived from an EMBL/GenBank/DDBJ whole genome shotgun (WGS) entry which is preliminary data.</text>
</comment>
<reference evidence="2 3" key="1">
    <citation type="submission" date="2024-09" db="EMBL/GenBank/DDBJ databases">
        <title>Rethinking Asexuality: The Enigmatic Case of Functional Sexual Genes in Lepraria (Stereocaulaceae).</title>
        <authorList>
            <person name="Doellman M."/>
            <person name="Sun Y."/>
            <person name="Barcenas-Pena A."/>
            <person name="Lumbsch H.T."/>
            <person name="Grewe F."/>
        </authorList>
    </citation>
    <scope>NUCLEOTIDE SEQUENCE [LARGE SCALE GENOMIC DNA]</scope>
    <source>
        <strain evidence="2 3">Mercado 3170</strain>
    </source>
</reference>